<dbReference type="AlphaFoldDB" id="A0A4U1BKU2"/>
<comment type="caution">
    <text evidence="2">The sequence shown here is derived from an EMBL/GenBank/DDBJ whole genome shotgun (WGS) entry which is preliminary data.</text>
</comment>
<accession>A0A4U1BKU2</accession>
<dbReference type="RefSeq" id="WP_136864138.1">
    <property type="nucleotide sequence ID" value="NZ_SWCJ01000012.1"/>
</dbReference>
<name>A0A4U1BKU2_9GAMM</name>
<dbReference type="OrthoDB" id="6258537at2"/>
<feature type="signal peptide" evidence="1">
    <location>
        <begin position="1"/>
        <end position="34"/>
    </location>
</feature>
<keyword evidence="1" id="KW-0732">Signal</keyword>
<sequence length="282" mass="33051">MQSTQTRASSGMSDSVCQGVLATVILLCSCSASAAIDYDLPQDEPSRWSGYIGGGYTRNVYSSDSYNAYESFYMNARLGYRTDYGQYRLTVGGEQETLHGQESTFYDPMFEFRTNKYLINDDWSLTASVAAILPGNHYSKLDHFEYAFRIGGYLYWNPSKDWYLYVSPRYRYNDYKYKTSGQRVLTEHRYDVVADALWQFHPDWYLEMTYQHIWSENYYGRQLDDRFFFAQELGWEVSKNLIVAIAHNNSGRFYNPEKGPSQDFEIFDKRSSTFTFSITQYF</sequence>
<evidence type="ECO:0008006" key="4">
    <source>
        <dbReference type="Google" id="ProtNLM"/>
    </source>
</evidence>
<organism evidence="2 3">
    <name type="scientific">Ferrimonas aestuarii</name>
    <dbReference type="NCBI Taxonomy" id="2569539"/>
    <lineage>
        <taxon>Bacteria</taxon>
        <taxon>Pseudomonadati</taxon>
        <taxon>Pseudomonadota</taxon>
        <taxon>Gammaproteobacteria</taxon>
        <taxon>Alteromonadales</taxon>
        <taxon>Ferrimonadaceae</taxon>
        <taxon>Ferrimonas</taxon>
    </lineage>
</organism>
<keyword evidence="3" id="KW-1185">Reference proteome</keyword>
<gene>
    <name evidence="2" type="ORF">FCL42_14460</name>
</gene>
<evidence type="ECO:0000313" key="3">
    <source>
        <dbReference type="Proteomes" id="UP000305675"/>
    </source>
</evidence>
<proteinExistence type="predicted"/>
<dbReference type="EMBL" id="SWCJ01000012">
    <property type="protein sequence ID" value="TKB53271.1"/>
    <property type="molecule type" value="Genomic_DNA"/>
</dbReference>
<evidence type="ECO:0000313" key="2">
    <source>
        <dbReference type="EMBL" id="TKB53271.1"/>
    </source>
</evidence>
<dbReference type="Proteomes" id="UP000305675">
    <property type="component" value="Unassembled WGS sequence"/>
</dbReference>
<evidence type="ECO:0000256" key="1">
    <source>
        <dbReference type="SAM" id="SignalP"/>
    </source>
</evidence>
<reference evidence="2 3" key="1">
    <citation type="submission" date="2019-04" db="EMBL/GenBank/DDBJ databases">
        <authorList>
            <person name="Hwang J.C."/>
        </authorList>
    </citation>
    <scope>NUCLEOTIDE SEQUENCE [LARGE SCALE GENOMIC DNA]</scope>
    <source>
        <strain evidence="2 3">IMCC35002</strain>
    </source>
</reference>
<feature type="chain" id="PRO_5020334970" description="Outer membrane protein beta-barrel domain-containing protein" evidence="1">
    <location>
        <begin position="35"/>
        <end position="282"/>
    </location>
</feature>
<dbReference type="PROSITE" id="PS51257">
    <property type="entry name" value="PROKAR_LIPOPROTEIN"/>
    <property type="match status" value="1"/>
</dbReference>
<protein>
    <recommendedName>
        <fullName evidence="4">Outer membrane protein beta-barrel domain-containing protein</fullName>
    </recommendedName>
</protein>